<gene>
    <name evidence="1" type="ORF">MHA01_00450</name>
</gene>
<dbReference type="Proteomes" id="UP000321051">
    <property type="component" value="Unassembled WGS sequence"/>
</dbReference>
<organism evidence="1 2">
    <name type="scientific">Marinococcus halophilus</name>
    <dbReference type="NCBI Taxonomy" id="1371"/>
    <lineage>
        <taxon>Bacteria</taxon>
        <taxon>Bacillati</taxon>
        <taxon>Bacillota</taxon>
        <taxon>Bacilli</taxon>
        <taxon>Bacillales</taxon>
        <taxon>Bacillaceae</taxon>
        <taxon>Marinococcus</taxon>
    </lineage>
</organism>
<name>A0A510Y1F9_MARHA</name>
<keyword evidence="2" id="KW-1185">Reference proteome</keyword>
<dbReference type="EMBL" id="BJUN01000001">
    <property type="protein sequence ID" value="GEK57140.1"/>
    <property type="molecule type" value="Genomic_DNA"/>
</dbReference>
<dbReference type="OrthoDB" id="9783788at2"/>
<evidence type="ECO:0000313" key="1">
    <source>
        <dbReference type="EMBL" id="GEK57140.1"/>
    </source>
</evidence>
<proteinExistence type="predicted"/>
<evidence type="ECO:0008006" key="3">
    <source>
        <dbReference type="Google" id="ProtNLM"/>
    </source>
</evidence>
<accession>A0A510Y1F9</accession>
<reference evidence="1 2" key="1">
    <citation type="submission" date="2019-07" db="EMBL/GenBank/DDBJ databases">
        <title>Whole genome shotgun sequence of Marinococcus halophilus NBRC 102359.</title>
        <authorList>
            <person name="Hosoyama A."/>
            <person name="Uohara A."/>
            <person name="Ohji S."/>
            <person name="Ichikawa N."/>
        </authorList>
    </citation>
    <scope>NUCLEOTIDE SEQUENCE [LARGE SCALE GENOMIC DNA]</scope>
    <source>
        <strain evidence="1 2">NBRC 102359</strain>
    </source>
</reference>
<comment type="caution">
    <text evidence="1">The sequence shown here is derived from an EMBL/GenBank/DDBJ whole genome shotgun (WGS) entry which is preliminary data.</text>
</comment>
<sequence length="229" mass="26838">MKRNVNYWEEVQIMADNFFDEKDEFKQEEILGQVLTFMKPYIEKSARNAEYRGQFKGVKLPYEDFISAFYEALWSALKSYDPEKGKFSSLYGYRLRIAEASVWRKYETKGTENDKDGKSYISARLDSLEAHIGADSDNNDLTLEVFALEEVPSAEEQVVEDEEEEAFNIVREFYRCNQRYAEIIAYLYKGYEGDDLAEILGFNEYNANLRKTVQRAKNSFSKFMEKRGA</sequence>
<evidence type="ECO:0000313" key="2">
    <source>
        <dbReference type="Proteomes" id="UP000321051"/>
    </source>
</evidence>
<dbReference type="RefSeq" id="WP_094907767.1">
    <property type="nucleotide sequence ID" value="NZ_BJUN01000001.1"/>
</dbReference>
<protein>
    <recommendedName>
        <fullName evidence="3">RNA polymerase sigma-70 region 2 domain-containing protein</fullName>
    </recommendedName>
</protein>
<dbReference type="AlphaFoldDB" id="A0A510Y1F9"/>